<reference evidence="3" key="1">
    <citation type="submission" date="2025-08" db="UniProtKB">
        <authorList>
            <consortium name="RefSeq"/>
        </authorList>
    </citation>
    <scope>IDENTIFICATION</scope>
    <source>
        <tissue evidence="3">Whole insect</tissue>
    </source>
</reference>
<dbReference type="InterPro" id="IPR050333">
    <property type="entry name" value="SLRP"/>
</dbReference>
<keyword evidence="1" id="KW-0433">Leucine-rich repeat</keyword>
<keyword evidence="2" id="KW-0677">Repeat</keyword>
<dbReference type="PANTHER" id="PTHR45712">
    <property type="entry name" value="AGAP008170-PA"/>
    <property type="match status" value="1"/>
</dbReference>
<dbReference type="RefSeq" id="XP_028137548.1">
    <property type="nucleotide sequence ID" value="XM_028281747.1"/>
</dbReference>
<evidence type="ECO:0000313" key="3">
    <source>
        <dbReference type="RefSeq" id="XP_028137548.1"/>
    </source>
</evidence>
<dbReference type="Gene3D" id="1.25.10.10">
    <property type="entry name" value="Leucine-rich Repeat Variant"/>
    <property type="match status" value="1"/>
</dbReference>
<protein>
    <submittedName>
        <fullName evidence="3">Leucine-rich repeat-containing protein let-4-like</fullName>
    </submittedName>
</protein>
<dbReference type="Pfam" id="PF13855">
    <property type="entry name" value="LRR_8"/>
    <property type="match status" value="2"/>
</dbReference>
<accession>A0A6P7FXF3</accession>
<organism evidence="3">
    <name type="scientific">Diabrotica virgifera virgifera</name>
    <name type="common">western corn rootworm</name>
    <dbReference type="NCBI Taxonomy" id="50390"/>
    <lineage>
        <taxon>Eukaryota</taxon>
        <taxon>Metazoa</taxon>
        <taxon>Ecdysozoa</taxon>
        <taxon>Arthropoda</taxon>
        <taxon>Hexapoda</taxon>
        <taxon>Insecta</taxon>
        <taxon>Pterygota</taxon>
        <taxon>Neoptera</taxon>
        <taxon>Endopterygota</taxon>
        <taxon>Coleoptera</taxon>
        <taxon>Polyphaga</taxon>
        <taxon>Cucujiformia</taxon>
        <taxon>Chrysomeloidea</taxon>
        <taxon>Chrysomelidae</taxon>
        <taxon>Galerucinae</taxon>
        <taxon>Diabroticina</taxon>
        <taxon>Diabroticites</taxon>
        <taxon>Diabrotica</taxon>
    </lineage>
</organism>
<dbReference type="InterPro" id="IPR011989">
    <property type="entry name" value="ARM-like"/>
</dbReference>
<name>A0A6P7FXF3_DIAVI</name>
<dbReference type="InParanoid" id="A0A6P7FXF3"/>
<dbReference type="GO" id="GO:0005615">
    <property type="term" value="C:extracellular space"/>
    <property type="evidence" value="ECO:0007669"/>
    <property type="project" value="TreeGrafter"/>
</dbReference>
<evidence type="ECO:0000256" key="2">
    <source>
        <dbReference type="ARBA" id="ARBA00022737"/>
    </source>
</evidence>
<dbReference type="Gene3D" id="3.80.10.10">
    <property type="entry name" value="Ribonuclease Inhibitor"/>
    <property type="match status" value="2"/>
</dbReference>
<gene>
    <name evidence="3" type="primary">LOC114332042</name>
</gene>
<dbReference type="InterPro" id="IPR001611">
    <property type="entry name" value="Leu-rich_rpt"/>
</dbReference>
<dbReference type="InterPro" id="IPR032675">
    <property type="entry name" value="LRR_dom_sf"/>
</dbReference>
<proteinExistence type="predicted"/>
<dbReference type="AlphaFoldDB" id="A0A6P7FXF3"/>
<sequence length="312" mass="35339">MGEESESWKTRHVLAVDIAEIQKVIYYHKLRGRILAMFQKLIKNVEDEVRIVAVRNLVPYCRCLKESYERTDQVENNFESVFIQSLVPQITMLVVDTCTDVKLELAKNILSLSTLISNQLTHIAKGVFYNVPVHSLNFINNKISKLDKGSLDDLSTLRSVDLSNNNIEDSKLFTLGFLNTPLDYLSLSDNGISNIDIGVFKNTEIKTLNLNKNHIKSIKKGVFQNVTIQSINLSDNEITEIEEDAFDDIKDLRHIDVSLNKLEVKKRMFSLPLDKVNLEDNVITKIDIDALNGLPLSGLRIKNNPIAAKNNA</sequence>
<dbReference type="SUPFAM" id="SSF52058">
    <property type="entry name" value="L domain-like"/>
    <property type="match status" value="1"/>
</dbReference>
<dbReference type="PANTHER" id="PTHR45712:SF28">
    <property type="entry name" value="LEUCINE-RICH REPEAT-CONTAINING PROTEIN 70-LIKE"/>
    <property type="match status" value="1"/>
</dbReference>
<evidence type="ECO:0000256" key="1">
    <source>
        <dbReference type="ARBA" id="ARBA00022614"/>
    </source>
</evidence>